<protein>
    <recommendedName>
        <fullName evidence="6">NADPH-dependent FMN reductase-like domain-containing protein</fullName>
    </recommendedName>
</protein>
<proteinExistence type="predicted"/>
<dbReference type="GO" id="GO:0016655">
    <property type="term" value="F:oxidoreductase activity, acting on NAD(P)H, quinone or similar compound as acceptor"/>
    <property type="evidence" value="ECO:0007669"/>
    <property type="project" value="TreeGrafter"/>
</dbReference>
<dbReference type="InterPro" id="IPR014063">
    <property type="entry name" value="Arsenate-R_ArsH"/>
</dbReference>
<dbReference type="PANTHER" id="PTHR43590">
    <property type="entry name" value="ARSENIC RESISTANCE PROTEIN ARSH (AFU_ORTHOLOGUE AFUA_5G15030)"/>
    <property type="match status" value="1"/>
</dbReference>
<feature type="non-terminal residue" evidence="7">
    <location>
        <position position="635"/>
    </location>
</feature>
<evidence type="ECO:0000313" key="8">
    <source>
        <dbReference type="Proteomes" id="UP000258309"/>
    </source>
</evidence>
<dbReference type="OrthoDB" id="8300214at2759"/>
<dbReference type="Pfam" id="PF03358">
    <property type="entry name" value="FMN_red"/>
    <property type="match status" value="1"/>
</dbReference>
<sequence length="635" mass="71529">MYTLIREVSNSGSFNNHAACTSPIDNSITPWAYCPSFPAALVASAVFGLTIVAHIALALRYHKAFCWVIIMATIWEAGGFGIRTYATDHQLSTRAFNGQQIITLLAPLWVNAFLYMLLGRMIDYFVPEKTIGGIYSHRIALIFVWADVITFVIQLAGAVMVSIPDSSYANSIGKSVYMGGVGLQQASLLSFLLLAILFHRRLRSGFLVSGDTLWHPILFALYTVVTLITIRTVYRLVEFSAGLNGTIPTHEWFMYVFDTLPMFCAILVLAVWHPGSVLQGPGSEHEKIRRHERQKLRVQTRREVELDYNPMSSSVHPHSQIANHHVAAIPAKAVINGDLNNTTVLRETKPIEVDPEYSFRSFAISEEEDDPEIRDKYRPFILDSLITATDWISKLELGAVAKLAEENIQKTGERLRILVLYAFEASRILFRLGCDVRVFNPAGLPVKDDIQHSHPKVQELRELSKWSDGHLWISPEQHGNLVSRLYNPHPHYLFLAMMYSVTNEHVCPKTAVFKNQIDWIPLSAGSIRPTQGRTLAVAEVSGGSQSFNAVNSLRILGRWMRMFVIPNQASVPIAWKQFTAEDAADPIEGSSRMLPSGNRMRIVDCMEELVKYTIVMRPHFALFGDRYSERVERAQ</sequence>
<dbReference type="AlphaFoldDB" id="A0A3E2HHK7"/>
<dbReference type="SUPFAM" id="SSF52218">
    <property type="entry name" value="Flavoproteins"/>
    <property type="match status" value="2"/>
</dbReference>
<comment type="subcellular location">
    <subcellularLocation>
        <location evidence="1">Membrane</location>
        <topology evidence="1">Multi-pass membrane protein</topology>
    </subcellularLocation>
</comment>
<evidence type="ECO:0000256" key="3">
    <source>
        <dbReference type="ARBA" id="ARBA00022989"/>
    </source>
</evidence>
<dbReference type="Proteomes" id="UP000258309">
    <property type="component" value="Unassembled WGS sequence"/>
</dbReference>
<keyword evidence="4 5" id="KW-0472">Membrane</keyword>
<organism evidence="7 8">
    <name type="scientific">Scytalidium lignicola</name>
    <name type="common">Hyphomycete</name>
    <dbReference type="NCBI Taxonomy" id="5539"/>
    <lineage>
        <taxon>Eukaryota</taxon>
        <taxon>Fungi</taxon>
        <taxon>Dikarya</taxon>
        <taxon>Ascomycota</taxon>
        <taxon>Pezizomycotina</taxon>
        <taxon>Leotiomycetes</taxon>
        <taxon>Leotiomycetes incertae sedis</taxon>
        <taxon>Scytalidium</taxon>
    </lineage>
</organism>
<dbReference type="STRING" id="5539.A0A3E2HHK7"/>
<feature type="transmembrane region" description="Helical" evidence="5">
    <location>
        <begin position="139"/>
        <end position="163"/>
    </location>
</feature>
<dbReference type="PANTHER" id="PTHR43590:SF1">
    <property type="entry name" value="ARSENIC RESISTANCE PROTEIN ARSH (AFU_ORTHOLOGUE AFUA_5G15030)"/>
    <property type="match status" value="1"/>
</dbReference>
<dbReference type="InterPro" id="IPR007568">
    <property type="entry name" value="RTA1"/>
</dbReference>
<dbReference type="Gene3D" id="3.40.50.360">
    <property type="match status" value="2"/>
</dbReference>
<feature type="transmembrane region" description="Helical" evidence="5">
    <location>
        <begin position="98"/>
        <end position="118"/>
    </location>
</feature>
<evidence type="ECO:0000313" key="7">
    <source>
        <dbReference type="EMBL" id="RFU32805.1"/>
    </source>
</evidence>
<evidence type="ECO:0000256" key="1">
    <source>
        <dbReference type="ARBA" id="ARBA00004141"/>
    </source>
</evidence>
<dbReference type="GO" id="GO:0016020">
    <property type="term" value="C:membrane"/>
    <property type="evidence" value="ECO:0007669"/>
    <property type="project" value="UniProtKB-SubCell"/>
</dbReference>
<feature type="domain" description="NADPH-dependent FMN reductase-like" evidence="6">
    <location>
        <begin position="504"/>
        <end position="575"/>
    </location>
</feature>
<evidence type="ECO:0000256" key="5">
    <source>
        <dbReference type="SAM" id="Phobius"/>
    </source>
</evidence>
<keyword evidence="8" id="KW-1185">Reference proteome</keyword>
<keyword evidence="2 5" id="KW-0812">Transmembrane</keyword>
<feature type="non-terminal residue" evidence="7">
    <location>
        <position position="1"/>
    </location>
</feature>
<comment type="caution">
    <text evidence="7">The sequence shown here is derived from an EMBL/GenBank/DDBJ whole genome shotgun (WGS) entry which is preliminary data.</text>
</comment>
<feature type="transmembrane region" description="Helical" evidence="5">
    <location>
        <begin position="64"/>
        <end position="86"/>
    </location>
</feature>
<dbReference type="Pfam" id="PF04479">
    <property type="entry name" value="RTA1"/>
    <property type="match status" value="1"/>
</dbReference>
<evidence type="ECO:0000256" key="4">
    <source>
        <dbReference type="ARBA" id="ARBA00023136"/>
    </source>
</evidence>
<keyword evidence="3 5" id="KW-1133">Transmembrane helix</keyword>
<accession>A0A3E2HHK7</accession>
<dbReference type="EMBL" id="NCSJ02000048">
    <property type="protein sequence ID" value="RFU32805.1"/>
    <property type="molecule type" value="Genomic_DNA"/>
</dbReference>
<feature type="transmembrane region" description="Helical" evidence="5">
    <location>
        <begin position="175"/>
        <end position="198"/>
    </location>
</feature>
<evidence type="ECO:0000256" key="2">
    <source>
        <dbReference type="ARBA" id="ARBA00022692"/>
    </source>
</evidence>
<feature type="transmembrane region" description="Helical" evidence="5">
    <location>
        <begin position="37"/>
        <end position="57"/>
    </location>
</feature>
<evidence type="ECO:0000259" key="6">
    <source>
        <dbReference type="Pfam" id="PF03358"/>
    </source>
</evidence>
<reference evidence="7 8" key="1">
    <citation type="submission" date="2018-05" db="EMBL/GenBank/DDBJ databases">
        <title>Draft genome sequence of Scytalidium lignicola DSM 105466, a ubiquitous saprotrophic fungus.</title>
        <authorList>
            <person name="Buettner E."/>
            <person name="Gebauer A.M."/>
            <person name="Hofrichter M."/>
            <person name="Liers C."/>
            <person name="Kellner H."/>
        </authorList>
    </citation>
    <scope>NUCLEOTIDE SEQUENCE [LARGE SCALE GENOMIC DNA]</scope>
    <source>
        <strain evidence="7 8">DSM 105466</strain>
    </source>
</reference>
<name>A0A3E2HHK7_SCYLI</name>
<gene>
    <name evidence="7" type="ORF">B7463_g3580</name>
</gene>
<dbReference type="InterPro" id="IPR029039">
    <property type="entry name" value="Flavoprotein-like_sf"/>
</dbReference>
<dbReference type="InterPro" id="IPR005025">
    <property type="entry name" value="FMN_Rdtase-like_dom"/>
</dbReference>